<keyword evidence="4 7" id="KW-0503">Monooxygenase</keyword>
<protein>
    <submittedName>
        <fullName evidence="7">Luciferase-like monooxygenase</fullName>
    </submittedName>
</protein>
<evidence type="ECO:0000259" key="6">
    <source>
        <dbReference type="Pfam" id="PF00296"/>
    </source>
</evidence>
<dbReference type="InterPro" id="IPR051260">
    <property type="entry name" value="Diverse_substr_monoxygenases"/>
</dbReference>
<keyword evidence="1" id="KW-0285">Flavoprotein</keyword>
<accession>A0A652YKV2</accession>
<gene>
    <name evidence="7" type="ORF">FNL38_107125</name>
</gene>
<evidence type="ECO:0000256" key="2">
    <source>
        <dbReference type="ARBA" id="ARBA00022643"/>
    </source>
</evidence>
<dbReference type="InterPro" id="IPR036661">
    <property type="entry name" value="Luciferase-like_sf"/>
</dbReference>
<dbReference type="PANTHER" id="PTHR30011">
    <property type="entry name" value="ALKANESULFONATE MONOOXYGENASE-RELATED"/>
    <property type="match status" value="1"/>
</dbReference>
<feature type="compositionally biased region" description="Polar residues" evidence="5">
    <location>
        <begin position="109"/>
        <end position="119"/>
    </location>
</feature>
<keyword evidence="3" id="KW-0560">Oxidoreductase</keyword>
<keyword evidence="2" id="KW-0288">FMN</keyword>
<feature type="domain" description="Luciferase-like" evidence="6">
    <location>
        <begin position="12"/>
        <end position="239"/>
    </location>
</feature>
<dbReference type="EMBL" id="VNIQ01000007">
    <property type="protein sequence ID" value="TYQ01703.1"/>
    <property type="molecule type" value="Genomic_DNA"/>
</dbReference>
<dbReference type="Gene3D" id="3.20.20.30">
    <property type="entry name" value="Luciferase-like domain"/>
    <property type="match status" value="1"/>
</dbReference>
<organism evidence="7">
    <name type="scientific">Nocardia globerula</name>
    <dbReference type="NCBI Taxonomy" id="1818"/>
    <lineage>
        <taxon>Bacteria</taxon>
        <taxon>Bacillati</taxon>
        <taxon>Actinomycetota</taxon>
        <taxon>Actinomycetes</taxon>
        <taxon>Mycobacteriales</taxon>
        <taxon>Nocardiaceae</taxon>
        <taxon>Nocardia</taxon>
    </lineage>
</organism>
<dbReference type="GO" id="GO:0004497">
    <property type="term" value="F:monooxygenase activity"/>
    <property type="evidence" value="ECO:0007669"/>
    <property type="project" value="UniProtKB-KW"/>
</dbReference>
<dbReference type="SUPFAM" id="SSF51679">
    <property type="entry name" value="Bacterial luciferase-like"/>
    <property type="match status" value="1"/>
</dbReference>
<dbReference type="AlphaFoldDB" id="A0A652YKV2"/>
<evidence type="ECO:0000313" key="7">
    <source>
        <dbReference type="EMBL" id="TYQ01703.1"/>
    </source>
</evidence>
<evidence type="ECO:0000256" key="4">
    <source>
        <dbReference type="ARBA" id="ARBA00023033"/>
    </source>
</evidence>
<dbReference type="PANTHER" id="PTHR30011:SF16">
    <property type="entry name" value="C2H2 FINGER DOMAIN TRANSCRIPTION FACTOR (EUROFUNG)-RELATED"/>
    <property type="match status" value="1"/>
</dbReference>
<sequence length="306" mass="32284">MTVFVELAVGESAGQVSVSAADAIARVAQSVNASGIRLVDEVESLRTIDPSIVGSYLAGRYGHLGYLIDARTTHNAPYNLARRVLSLDRATDGRVGVVLAPGEGDEVSDATTPDPQASETSERWVEYADIVSRLWESFPRAALLGDQERATFVDDTLIAPINHEGRFYRVAGPLDGPASVQGRPVVVAADPDALGWSRIAAVADVVIVERNNIDGADAALSGALHSVGRRRSDVALLARLTGAVSAVELKQWAPDNGVDGFVLATSGRDEAAIVDLVRDVVPQLAGPIGRTLRSTLALRESAEVFA</sequence>
<dbReference type="Pfam" id="PF00296">
    <property type="entry name" value="Bac_luciferase"/>
    <property type="match status" value="1"/>
</dbReference>
<evidence type="ECO:0000256" key="5">
    <source>
        <dbReference type="SAM" id="MobiDB-lite"/>
    </source>
</evidence>
<dbReference type="InterPro" id="IPR011251">
    <property type="entry name" value="Luciferase-like_dom"/>
</dbReference>
<dbReference type="GO" id="GO:0016705">
    <property type="term" value="F:oxidoreductase activity, acting on paired donors, with incorporation or reduction of molecular oxygen"/>
    <property type="evidence" value="ECO:0007669"/>
    <property type="project" value="InterPro"/>
</dbReference>
<proteinExistence type="predicted"/>
<reference evidence="7" key="1">
    <citation type="submission" date="2019-07" db="EMBL/GenBank/DDBJ databases">
        <title>Genomic Encyclopedia of Type Strains, Phase IV (KMG-IV): sequencing the most valuable type-strain genomes for metagenomic binning, comparative biology and taxonomic classification.</title>
        <authorList>
            <person name="Goeker M."/>
        </authorList>
    </citation>
    <scope>NUCLEOTIDE SEQUENCE</scope>
    <source>
        <strain evidence="7">DSM 44596</strain>
    </source>
</reference>
<comment type="caution">
    <text evidence="7">The sequence shown here is derived from an EMBL/GenBank/DDBJ whole genome shotgun (WGS) entry which is preliminary data.</text>
</comment>
<name>A0A652YKV2_NOCGL</name>
<evidence type="ECO:0000256" key="1">
    <source>
        <dbReference type="ARBA" id="ARBA00022630"/>
    </source>
</evidence>
<feature type="region of interest" description="Disordered" evidence="5">
    <location>
        <begin position="100"/>
        <end position="120"/>
    </location>
</feature>
<evidence type="ECO:0000256" key="3">
    <source>
        <dbReference type="ARBA" id="ARBA00023002"/>
    </source>
</evidence>